<keyword evidence="1" id="KW-0472">Membrane</keyword>
<keyword evidence="1" id="KW-0812">Transmembrane</keyword>
<sequence length="113" mass="11789">MDAAVAAADALLADEAPPELGVDGRRWPVCLLMLAMGSLQASGWMVFSASDAASRAFGLGSGSDGSLVLDWFMNAGTICFVLALPLFGKLLRRLGPTRGPHARCRSRAGTAPR</sequence>
<evidence type="ECO:0008006" key="4">
    <source>
        <dbReference type="Google" id="ProtNLM"/>
    </source>
</evidence>
<protein>
    <recommendedName>
        <fullName evidence="4">MFS transporter</fullName>
    </recommendedName>
</protein>
<gene>
    <name evidence="2" type="ORF">SO694_0001827</name>
</gene>
<keyword evidence="3" id="KW-1185">Reference proteome</keyword>
<proteinExistence type="predicted"/>
<evidence type="ECO:0000313" key="2">
    <source>
        <dbReference type="EMBL" id="KAK7242007.1"/>
    </source>
</evidence>
<dbReference type="Proteomes" id="UP001363151">
    <property type="component" value="Unassembled WGS sequence"/>
</dbReference>
<name>A0ABR1G0K2_AURAN</name>
<organism evidence="2 3">
    <name type="scientific">Aureococcus anophagefferens</name>
    <name type="common">Harmful bloom alga</name>
    <dbReference type="NCBI Taxonomy" id="44056"/>
    <lineage>
        <taxon>Eukaryota</taxon>
        <taxon>Sar</taxon>
        <taxon>Stramenopiles</taxon>
        <taxon>Ochrophyta</taxon>
        <taxon>Pelagophyceae</taxon>
        <taxon>Pelagomonadales</taxon>
        <taxon>Pelagomonadaceae</taxon>
        <taxon>Aureococcus</taxon>
    </lineage>
</organism>
<keyword evidence="1" id="KW-1133">Transmembrane helix</keyword>
<evidence type="ECO:0000256" key="1">
    <source>
        <dbReference type="SAM" id="Phobius"/>
    </source>
</evidence>
<feature type="transmembrane region" description="Helical" evidence="1">
    <location>
        <begin position="67"/>
        <end position="88"/>
    </location>
</feature>
<feature type="transmembrane region" description="Helical" evidence="1">
    <location>
        <begin position="29"/>
        <end position="47"/>
    </location>
</feature>
<dbReference type="EMBL" id="JBBJCI010000151">
    <property type="protein sequence ID" value="KAK7242007.1"/>
    <property type="molecule type" value="Genomic_DNA"/>
</dbReference>
<evidence type="ECO:0000313" key="3">
    <source>
        <dbReference type="Proteomes" id="UP001363151"/>
    </source>
</evidence>
<reference evidence="2 3" key="1">
    <citation type="submission" date="2024-03" db="EMBL/GenBank/DDBJ databases">
        <title>Aureococcus anophagefferens CCMP1851 and Kratosvirus quantuckense: Draft genome of a second virus-susceptible host strain in the model system.</title>
        <authorList>
            <person name="Chase E."/>
            <person name="Truchon A.R."/>
            <person name="Schepens W."/>
            <person name="Wilhelm S.W."/>
        </authorList>
    </citation>
    <scope>NUCLEOTIDE SEQUENCE [LARGE SCALE GENOMIC DNA]</scope>
    <source>
        <strain evidence="2 3">CCMP1851</strain>
    </source>
</reference>
<accession>A0ABR1G0K2</accession>
<comment type="caution">
    <text evidence="2">The sequence shown here is derived from an EMBL/GenBank/DDBJ whole genome shotgun (WGS) entry which is preliminary data.</text>
</comment>